<evidence type="ECO:0000256" key="4">
    <source>
        <dbReference type="ARBA" id="ARBA00023015"/>
    </source>
</evidence>
<dbReference type="SMART" id="SM00388">
    <property type="entry name" value="HisKA"/>
    <property type="match status" value="1"/>
</dbReference>
<dbReference type="SMART" id="SM00387">
    <property type="entry name" value="HATPase_c"/>
    <property type="match status" value="1"/>
</dbReference>
<dbReference type="Pfam" id="PF02518">
    <property type="entry name" value="HATPase_c"/>
    <property type="match status" value="1"/>
</dbReference>
<dbReference type="InterPro" id="IPR004358">
    <property type="entry name" value="Sig_transdc_His_kin-like_C"/>
</dbReference>
<dbReference type="InterPro" id="IPR015943">
    <property type="entry name" value="WD40/YVTN_repeat-like_dom_sf"/>
</dbReference>
<dbReference type="EMBL" id="FNZR01000009">
    <property type="protein sequence ID" value="SEL74286.1"/>
    <property type="molecule type" value="Genomic_DNA"/>
</dbReference>
<dbReference type="Proteomes" id="UP000198916">
    <property type="component" value="Unassembled WGS sequence"/>
</dbReference>
<dbReference type="Gene3D" id="2.60.40.10">
    <property type="entry name" value="Immunoglobulins"/>
    <property type="match status" value="1"/>
</dbReference>
<dbReference type="Gene3D" id="3.40.50.2300">
    <property type="match status" value="1"/>
</dbReference>
<dbReference type="Pfam" id="PF07494">
    <property type="entry name" value="Reg_prop"/>
    <property type="match status" value="11"/>
</dbReference>
<dbReference type="CDD" id="cd00082">
    <property type="entry name" value="HisKA"/>
    <property type="match status" value="1"/>
</dbReference>
<dbReference type="EC" id="2.7.13.3" evidence="2"/>
<evidence type="ECO:0000313" key="11">
    <source>
        <dbReference type="EMBL" id="SEL74286.1"/>
    </source>
</evidence>
<dbReference type="InterPro" id="IPR018062">
    <property type="entry name" value="HTH_AraC-typ_CS"/>
</dbReference>
<dbReference type="SUPFAM" id="SSF63829">
    <property type="entry name" value="Calcium-dependent phosphotriesterase"/>
    <property type="match status" value="3"/>
</dbReference>
<sequence length="1410" mass="158327">MRISPANFLMLALVLLTGQLLFGQATDKNLRFTRIGLRDGLSQSSVFSICQDYLGFMWVGTRDGLNRYDARNINIYRNIPTDSASLTDNYILSLLEDSKKRLWVGTAAGLNQYDRQRDRFVRFPLANNQSGNTTSEPIISAIVEDRHGRVWVATSHGLYCWDEHADAQQLIQVFDANMYSNRGVPLGSNNVQSFYEDATGNIWLGTVNGVLIFAPYQSRQPLRLAKHFRRVPGELNSEDVRVVQEVGDGIFWMGTKQGGINVYDTHTKTFTYLQHQPDANGRSLANNDVRSIINDRFGGYWIGTINGLNYYTEETGFTTYTANDHDQFSLSNNSIRPIFQDKRGSVWIGTYYGGICVYDRHIPVFQNYAHSPYVSSLSYNVISGLLEDEAHNLWIGTEGGGLNYMDRAGNVYNHFKHDPKIPGSLSHNHVKSLHLDRQGNLWVGTYNGGLNLLTKGTSYFQHIKHDPAIAHSLSNNNVYAIKEDAQGNMWFGTYGGGLNLKKNRAGMHFESYRAGKTGRYHISSDLVRTVFIDSRGNLWVGTEDGLNLRRAGSDQFEVFRFSLDDPGSISGNIIISIFEDAEHRIWFGTYKNGLNQYHYDTGTFTHLTEDDGLPGNNIFGILENEGLLWLSTNNGICAFDPTSGDIKSYNTKDGLGGNEFSIGAYCKTSDGQLIFGGSHGITCFNPHDFSASTYVPPIIFTDFRLFNKPVTPGGNSVLSKPVSMTDTIVLSHAQNIFTVEFSAINYVLPEKNKYAYRLEGLESEWNYVQTPTATYTNLDAGTYTLLAKGASNDGIWNEVPARLTIKILPPPWKTWWAYLGYASLVAVGIYLIIRFTKIRSRLEHQLELEHLENERQREINEIKLNFFTSISHEFRTPLTLILAPVQHLLTHAKLEEHARTMMSTVKNNSLRLLNLINQLLDFRKQESGNFQLAVTAHDLVAFADRIVAEFGPYADEQHIRFEYRKPASPIDVWFDPDQLEKVVYNLLSNAFKFAPVGGNVRFSIEKIGASEKYSQGAAVLRVWDNGEGIPGDKLASIFEFYYQLRTGGEQHRRHLGSGIGLALVKNITELHGGTIYVDSQYGEGKPTYTCFTVELPLGDTHFNGENVIRQPIETSEKAAVSDSENTADGDTYPAISVAIAEQTSVHQPIILVVEDNTEIRTLIAQALHGTYTVLQAADGHEGWQLVQAKLPDLVISDIMMPVADGISLLKNIKQSVETNHIPVLLLTARTSIENVVEALQYGGDDYITKPFHLDVLTLKIRNSLAARERFRKKFIRDYVLTPRQVLDEPSADRRFLQKVIQLIEDNLSETQFNVNRLASELGMSRPVLYRKLKQMTDLSVIELINVLRLRKAAQLLAQGNLPVSQVAYHVGFSDPKYFGKSFKAYFGKSPSEYAALDATAQEGLLSKEPY</sequence>
<dbReference type="CDD" id="cd00075">
    <property type="entry name" value="HATPase"/>
    <property type="match status" value="1"/>
</dbReference>
<keyword evidence="12" id="KW-1185">Reference proteome</keyword>
<dbReference type="PANTHER" id="PTHR43547">
    <property type="entry name" value="TWO-COMPONENT HISTIDINE KINASE"/>
    <property type="match status" value="1"/>
</dbReference>
<evidence type="ECO:0000256" key="5">
    <source>
        <dbReference type="ARBA" id="ARBA00023125"/>
    </source>
</evidence>
<organism evidence="11 12">
    <name type="scientific">Parapedobacter koreensis</name>
    <dbReference type="NCBI Taxonomy" id="332977"/>
    <lineage>
        <taxon>Bacteria</taxon>
        <taxon>Pseudomonadati</taxon>
        <taxon>Bacteroidota</taxon>
        <taxon>Sphingobacteriia</taxon>
        <taxon>Sphingobacteriales</taxon>
        <taxon>Sphingobacteriaceae</taxon>
        <taxon>Parapedobacter</taxon>
    </lineage>
</organism>
<evidence type="ECO:0000256" key="1">
    <source>
        <dbReference type="ARBA" id="ARBA00000085"/>
    </source>
</evidence>
<feature type="modified residue" description="4-aspartylphosphate" evidence="7">
    <location>
        <position position="1197"/>
    </location>
</feature>
<dbReference type="Pfam" id="PF12833">
    <property type="entry name" value="HTH_18"/>
    <property type="match status" value="1"/>
</dbReference>
<dbReference type="FunFam" id="1.10.287.130:FF:000045">
    <property type="entry name" value="Two-component system sensor histidine kinase/response regulator"/>
    <property type="match status" value="1"/>
</dbReference>
<dbReference type="SUPFAM" id="SSF52172">
    <property type="entry name" value="CheY-like"/>
    <property type="match status" value="1"/>
</dbReference>
<evidence type="ECO:0000259" key="10">
    <source>
        <dbReference type="PROSITE" id="PS50110"/>
    </source>
</evidence>
<dbReference type="SUPFAM" id="SSF47384">
    <property type="entry name" value="Homodimeric domain of signal transducing histidine kinase"/>
    <property type="match status" value="1"/>
</dbReference>
<evidence type="ECO:0000259" key="9">
    <source>
        <dbReference type="PROSITE" id="PS50109"/>
    </source>
</evidence>
<dbReference type="Pfam" id="PF00512">
    <property type="entry name" value="HisKA"/>
    <property type="match status" value="1"/>
</dbReference>
<dbReference type="Pfam" id="PF00072">
    <property type="entry name" value="Response_reg"/>
    <property type="match status" value="1"/>
</dbReference>
<dbReference type="CDD" id="cd17574">
    <property type="entry name" value="REC_OmpR"/>
    <property type="match status" value="1"/>
</dbReference>
<reference evidence="12" key="1">
    <citation type="submission" date="2016-10" db="EMBL/GenBank/DDBJ databases">
        <authorList>
            <person name="Varghese N."/>
            <person name="Submissions S."/>
        </authorList>
    </citation>
    <scope>NUCLEOTIDE SEQUENCE [LARGE SCALE GENOMIC DNA]</scope>
    <source>
        <strain evidence="12">Jip14</strain>
    </source>
</reference>
<dbReference type="PROSITE" id="PS50109">
    <property type="entry name" value="HIS_KIN"/>
    <property type="match status" value="1"/>
</dbReference>
<dbReference type="SUPFAM" id="SSF55874">
    <property type="entry name" value="ATPase domain of HSP90 chaperone/DNA topoisomerase II/histidine kinase"/>
    <property type="match status" value="1"/>
</dbReference>
<dbReference type="InterPro" id="IPR003661">
    <property type="entry name" value="HisK_dim/P_dom"/>
</dbReference>
<dbReference type="InterPro" id="IPR013783">
    <property type="entry name" value="Ig-like_fold"/>
</dbReference>
<dbReference type="SMART" id="SM00342">
    <property type="entry name" value="HTH_ARAC"/>
    <property type="match status" value="1"/>
</dbReference>
<feature type="domain" description="Response regulatory" evidence="10">
    <location>
        <begin position="1149"/>
        <end position="1264"/>
    </location>
</feature>
<dbReference type="InterPro" id="IPR005467">
    <property type="entry name" value="His_kinase_dom"/>
</dbReference>
<keyword evidence="4" id="KW-0805">Transcription regulation</keyword>
<dbReference type="Gene3D" id="1.10.287.130">
    <property type="match status" value="1"/>
</dbReference>
<dbReference type="PROSITE" id="PS50110">
    <property type="entry name" value="RESPONSE_REGULATORY"/>
    <property type="match status" value="1"/>
</dbReference>
<dbReference type="Gene3D" id="3.30.565.10">
    <property type="entry name" value="Histidine kinase-like ATPase, C-terminal domain"/>
    <property type="match status" value="1"/>
</dbReference>
<accession>A0A1H7SQB4</accession>
<dbReference type="PRINTS" id="PR00344">
    <property type="entry name" value="BCTRLSENSOR"/>
</dbReference>
<evidence type="ECO:0000259" key="8">
    <source>
        <dbReference type="PROSITE" id="PS01124"/>
    </source>
</evidence>
<dbReference type="GO" id="GO:0043565">
    <property type="term" value="F:sequence-specific DNA binding"/>
    <property type="evidence" value="ECO:0007669"/>
    <property type="project" value="InterPro"/>
</dbReference>
<dbReference type="PANTHER" id="PTHR43547:SF2">
    <property type="entry name" value="HYBRID SIGNAL TRANSDUCTION HISTIDINE KINASE C"/>
    <property type="match status" value="1"/>
</dbReference>
<dbReference type="InterPro" id="IPR011123">
    <property type="entry name" value="Y_Y_Y"/>
</dbReference>
<name>A0A1H7SQB4_9SPHI</name>
<dbReference type="RefSeq" id="WP_090607934.1">
    <property type="nucleotide sequence ID" value="NZ_FNZR01000009.1"/>
</dbReference>
<dbReference type="STRING" id="332977.SAMN05421740_109101"/>
<dbReference type="InterPro" id="IPR009057">
    <property type="entry name" value="Homeodomain-like_sf"/>
</dbReference>
<keyword evidence="3 7" id="KW-0597">Phosphoprotein</keyword>
<keyword evidence="11" id="KW-0808">Transferase</keyword>
<dbReference type="FunFam" id="2.60.40.10:FF:000791">
    <property type="entry name" value="Two-component system sensor histidine kinase/response regulator"/>
    <property type="match status" value="1"/>
</dbReference>
<protein>
    <recommendedName>
        <fullName evidence="2">histidine kinase</fullName>
        <ecNumber evidence="2">2.7.13.3</ecNumber>
    </recommendedName>
</protein>
<comment type="catalytic activity">
    <reaction evidence="1">
        <text>ATP + protein L-histidine = ADP + protein N-phospho-L-histidine.</text>
        <dbReference type="EC" id="2.7.13.3"/>
    </reaction>
</comment>
<keyword evidence="6" id="KW-0804">Transcription</keyword>
<dbReference type="GO" id="GO:0000155">
    <property type="term" value="F:phosphorelay sensor kinase activity"/>
    <property type="evidence" value="ECO:0007669"/>
    <property type="project" value="InterPro"/>
</dbReference>
<dbReference type="PROSITE" id="PS00041">
    <property type="entry name" value="HTH_ARAC_FAMILY_1"/>
    <property type="match status" value="1"/>
</dbReference>
<evidence type="ECO:0000256" key="6">
    <source>
        <dbReference type="ARBA" id="ARBA00023163"/>
    </source>
</evidence>
<dbReference type="SMART" id="SM00448">
    <property type="entry name" value="REC"/>
    <property type="match status" value="1"/>
</dbReference>
<dbReference type="InterPro" id="IPR011110">
    <property type="entry name" value="Reg_prop"/>
</dbReference>
<feature type="domain" description="HTH araC/xylS-type" evidence="8">
    <location>
        <begin position="1297"/>
        <end position="1396"/>
    </location>
</feature>
<dbReference type="PROSITE" id="PS01124">
    <property type="entry name" value="HTH_ARAC_FAMILY_2"/>
    <property type="match status" value="1"/>
</dbReference>
<dbReference type="SUPFAM" id="SSF46689">
    <property type="entry name" value="Homeodomain-like"/>
    <property type="match status" value="2"/>
</dbReference>
<proteinExistence type="predicted"/>
<dbReference type="Gene3D" id="2.130.10.10">
    <property type="entry name" value="YVTN repeat-like/Quinoprotein amine dehydrogenase"/>
    <property type="match status" value="2"/>
</dbReference>
<evidence type="ECO:0000256" key="7">
    <source>
        <dbReference type="PROSITE-ProRule" id="PRU00169"/>
    </source>
</evidence>
<gene>
    <name evidence="11" type="ORF">SAMN05421740_109101</name>
</gene>
<evidence type="ECO:0000256" key="2">
    <source>
        <dbReference type="ARBA" id="ARBA00012438"/>
    </source>
</evidence>
<dbReference type="InterPro" id="IPR036890">
    <property type="entry name" value="HATPase_C_sf"/>
</dbReference>
<dbReference type="InterPro" id="IPR001789">
    <property type="entry name" value="Sig_transdc_resp-reg_receiver"/>
</dbReference>
<evidence type="ECO:0000313" key="12">
    <source>
        <dbReference type="Proteomes" id="UP000198916"/>
    </source>
</evidence>
<dbReference type="InterPro" id="IPR036097">
    <property type="entry name" value="HisK_dim/P_sf"/>
</dbReference>
<feature type="domain" description="Histidine kinase" evidence="9">
    <location>
        <begin position="869"/>
        <end position="1099"/>
    </location>
</feature>
<dbReference type="InterPro" id="IPR011006">
    <property type="entry name" value="CheY-like_superfamily"/>
</dbReference>
<keyword evidence="5" id="KW-0238">DNA-binding</keyword>
<dbReference type="Gene3D" id="1.10.10.60">
    <property type="entry name" value="Homeodomain-like"/>
    <property type="match status" value="1"/>
</dbReference>
<dbReference type="OrthoDB" id="9809670at2"/>
<dbReference type="Pfam" id="PF07495">
    <property type="entry name" value="Y_Y_Y"/>
    <property type="match status" value="1"/>
</dbReference>
<evidence type="ECO:0000256" key="3">
    <source>
        <dbReference type="ARBA" id="ARBA00022553"/>
    </source>
</evidence>
<keyword evidence="11" id="KW-0418">Kinase</keyword>
<dbReference type="GO" id="GO:0003700">
    <property type="term" value="F:DNA-binding transcription factor activity"/>
    <property type="evidence" value="ECO:0007669"/>
    <property type="project" value="InterPro"/>
</dbReference>
<dbReference type="InterPro" id="IPR018060">
    <property type="entry name" value="HTH_AraC"/>
</dbReference>
<dbReference type="InterPro" id="IPR003594">
    <property type="entry name" value="HATPase_dom"/>
</dbReference>